<protein>
    <submittedName>
        <fullName evidence="1">Unnamed protein product</fullName>
    </submittedName>
</protein>
<gene>
    <name evidence="1" type="ORF">Amon02_000657700</name>
</gene>
<accession>A0ACB5T9V9</accession>
<name>A0ACB5T9V9_AMBMO</name>
<proteinExistence type="predicted"/>
<evidence type="ECO:0000313" key="2">
    <source>
        <dbReference type="Proteomes" id="UP001165064"/>
    </source>
</evidence>
<reference evidence="1" key="1">
    <citation type="submission" date="2023-04" db="EMBL/GenBank/DDBJ databases">
        <title>Ambrosiozyma monospora NBRC 10751.</title>
        <authorList>
            <person name="Ichikawa N."/>
            <person name="Sato H."/>
            <person name="Tonouchi N."/>
        </authorList>
    </citation>
    <scope>NUCLEOTIDE SEQUENCE</scope>
    <source>
        <strain evidence="1">NBRC 10751</strain>
    </source>
</reference>
<keyword evidence="2" id="KW-1185">Reference proteome</keyword>
<organism evidence="1 2">
    <name type="scientific">Ambrosiozyma monospora</name>
    <name type="common">Yeast</name>
    <name type="synonym">Endomycopsis monosporus</name>
    <dbReference type="NCBI Taxonomy" id="43982"/>
    <lineage>
        <taxon>Eukaryota</taxon>
        <taxon>Fungi</taxon>
        <taxon>Dikarya</taxon>
        <taxon>Ascomycota</taxon>
        <taxon>Saccharomycotina</taxon>
        <taxon>Pichiomycetes</taxon>
        <taxon>Pichiales</taxon>
        <taxon>Pichiaceae</taxon>
        <taxon>Ambrosiozyma</taxon>
    </lineage>
</organism>
<comment type="caution">
    <text evidence="1">The sequence shown here is derived from an EMBL/GenBank/DDBJ whole genome shotgun (WGS) entry which is preliminary data.</text>
</comment>
<evidence type="ECO:0000313" key="1">
    <source>
        <dbReference type="EMBL" id="GME84039.1"/>
    </source>
</evidence>
<sequence>MEKATNVLNGKRFISLAAFPEGKESSIVESKFILWTDFDETAAYLSKYLTNALKNGTYFAYPPINVVGKGIEAIPDALELQKKRNTTDGNIDLNKNSANNEKLVVIYRNE</sequence>
<dbReference type="Proteomes" id="UP001165064">
    <property type="component" value="Unassembled WGS sequence"/>
</dbReference>
<dbReference type="EMBL" id="BSXS01005196">
    <property type="protein sequence ID" value="GME84039.1"/>
    <property type="molecule type" value="Genomic_DNA"/>
</dbReference>